<evidence type="ECO:0000256" key="3">
    <source>
        <dbReference type="ARBA" id="ARBA00022840"/>
    </source>
</evidence>
<feature type="domain" description="FtsK" evidence="8">
    <location>
        <begin position="395"/>
        <end position="589"/>
    </location>
</feature>
<feature type="region of interest" description="Disordered" evidence="5">
    <location>
        <begin position="135"/>
        <end position="182"/>
    </location>
</feature>
<evidence type="ECO:0008006" key="11">
    <source>
        <dbReference type="Google" id="ProtNLM"/>
    </source>
</evidence>
<dbReference type="InterPro" id="IPR002543">
    <property type="entry name" value="FtsK_dom"/>
</dbReference>
<dbReference type="AlphaFoldDB" id="A0A5C5BCY5"/>
<keyword evidence="2 4" id="KW-0547">Nucleotide-binding</keyword>
<evidence type="ECO:0000256" key="4">
    <source>
        <dbReference type="PROSITE-ProRule" id="PRU00289"/>
    </source>
</evidence>
<evidence type="ECO:0000256" key="2">
    <source>
        <dbReference type="ARBA" id="ARBA00022741"/>
    </source>
</evidence>
<dbReference type="GO" id="GO:0003677">
    <property type="term" value="F:DNA binding"/>
    <property type="evidence" value="ECO:0007669"/>
    <property type="project" value="InterPro"/>
</dbReference>
<evidence type="ECO:0000313" key="9">
    <source>
        <dbReference type="EMBL" id="TNU75796.1"/>
    </source>
</evidence>
<feature type="compositionally biased region" description="Gly residues" evidence="5">
    <location>
        <begin position="96"/>
        <end position="106"/>
    </location>
</feature>
<keyword evidence="6" id="KW-0812">Transmembrane</keyword>
<feature type="compositionally biased region" description="Basic and acidic residues" evidence="5">
    <location>
        <begin position="965"/>
        <end position="982"/>
    </location>
</feature>
<dbReference type="PROSITE" id="PS50006">
    <property type="entry name" value="FHA_DOMAIN"/>
    <property type="match status" value="1"/>
</dbReference>
<dbReference type="InterPro" id="IPR003593">
    <property type="entry name" value="AAA+_ATPase"/>
</dbReference>
<dbReference type="InterPro" id="IPR008984">
    <property type="entry name" value="SMAD_FHA_dom_sf"/>
</dbReference>
<dbReference type="Gene3D" id="3.40.50.300">
    <property type="entry name" value="P-loop containing nucleotide triphosphate hydrolases"/>
    <property type="match status" value="3"/>
</dbReference>
<evidence type="ECO:0000256" key="1">
    <source>
        <dbReference type="ARBA" id="ARBA00022553"/>
    </source>
</evidence>
<dbReference type="InterPro" id="IPR027417">
    <property type="entry name" value="P-loop_NTPase"/>
</dbReference>
<evidence type="ECO:0000256" key="5">
    <source>
        <dbReference type="SAM" id="MobiDB-lite"/>
    </source>
</evidence>
<keyword evidence="6" id="KW-0472">Membrane</keyword>
<comment type="caution">
    <text evidence="9">The sequence shown here is derived from an EMBL/GenBank/DDBJ whole genome shotgun (WGS) entry which is preliminary data.</text>
</comment>
<dbReference type="EMBL" id="VENP01000015">
    <property type="protein sequence ID" value="TNU75796.1"/>
    <property type="molecule type" value="Genomic_DNA"/>
</dbReference>
<evidence type="ECO:0000259" key="8">
    <source>
        <dbReference type="PROSITE" id="PS50901"/>
    </source>
</evidence>
<dbReference type="OrthoDB" id="9807790at2"/>
<keyword evidence="10" id="KW-1185">Reference proteome</keyword>
<dbReference type="RefSeq" id="WP_139986444.1">
    <property type="nucleotide sequence ID" value="NZ_VENP01000015.1"/>
</dbReference>
<name>A0A5C5BCY5_9MICO</name>
<feature type="binding site" evidence="4">
    <location>
        <begin position="421"/>
        <end position="428"/>
    </location>
    <ligand>
        <name>ATP</name>
        <dbReference type="ChEBI" id="CHEBI:30616"/>
    </ligand>
</feature>
<feature type="transmembrane region" description="Helical" evidence="6">
    <location>
        <begin position="211"/>
        <end position="230"/>
    </location>
</feature>
<dbReference type="CDD" id="cd00060">
    <property type="entry name" value="FHA"/>
    <property type="match status" value="1"/>
</dbReference>
<dbReference type="Gene3D" id="2.60.200.20">
    <property type="match status" value="1"/>
</dbReference>
<sequence>MDTDPAAVVARWRACWHAPAHLAVVHGPDAGWAVPLTSARVSVGRAPSADLTLADPSVSRLHACVAPMPDGERYLVRVAAPSAVVRPRRRGRRRPGGPGDTGGTGSTGSRERVRRVRRRALLRVGDALLLGSTRLEVRGTPEPDDAGAPRFTAPRRPPRRSRPSPPPAPTAAGEPAGRATSSGAGRWRSLLALLPMLGMLPLLLAGHASRWWLVGAIGVGAVGAVVVALVGRRRRPPSPPGTDPPDPAAAAVWAAGVGALPALAHAVAAVARPGGSVPPGAAEGAGVLVHGGAAGAPLRIGTEGVAVVGPDEQGLARWLEVQQPGVVRRAAPTRGALEPGPWPVIGARGRLGVSPAWVAAVCHAVGDALPDGALVRVLDPDPARVARAWLDPAAGLPVHLGPGPASGLDLAEHGPHALVAGTTGSGKSELLQSWVLALALGHAPRDLTMLLVDYKGGATFGVAAGLPHCVGLLTDLDAAASARALTALRHELRRRERLLAAAGARDRADLLARGGHLGRLVVVVDEVRALVEDDAARLADLTAVATLGRSLGLHLVLATQRPAGVLEPQLRANLPLRVCLRVLDATDSLDVVGRGDASTFTRPGQAVVTGTAHDGVTQLGRLTAPDAARVVAAVREAAERVRRARRGDLLTVHRPWTPALPAQVGRSAVRAPLLLDVPEETRHAPWRWAGGRLLVSGPPRSGRSTALRALVGDALRAGRPCHVISREPWPRWTATGRDSGHVIHPGLGTTVTTAEPDRLVRLLMLLAQGSDPGAKLVLDDTEAVLDAVDGATRLGTGQDLIATLLQVRDDMAFVVGTAHRWAPSVATHLTLHVRDAGTAAMLGIPRALVDPQAPPGRGVLLDRGVARLAQVVVDDLPLGTAAESAGTEPLLRLAPVPAHVRGPVTGAPAGVLAVGRGGDDAGPVGAVLEPGRPWLVVGPPGSGRTTALGAVADAARAAGLRVVRVDGDGSHHPDRSGPHDRPGPTGDPRPTEDARPTDDAEEVLLVDDADQLDTAESVALVPRLRGRVVVATTPAALLTAFQGVLGGVREARTVLALGGHVPSHAHPGTPRLPLPVPPGRALLVTPRGTLALQVAQPP</sequence>
<keyword evidence="6" id="KW-1133">Transmembrane helix</keyword>
<dbReference type="PROSITE" id="PS50901">
    <property type="entry name" value="FTSK"/>
    <property type="match status" value="1"/>
</dbReference>
<reference evidence="9 10" key="1">
    <citation type="submission" date="2019-06" db="EMBL/GenBank/DDBJ databases">
        <title>Draft genome sequence of Miniimonas arenae KCTC 19750T isolated from sea sand.</title>
        <authorList>
            <person name="Park S.-J."/>
        </authorList>
    </citation>
    <scope>NUCLEOTIDE SEQUENCE [LARGE SCALE GENOMIC DNA]</scope>
    <source>
        <strain evidence="9 10">KCTC 19750</strain>
    </source>
</reference>
<keyword evidence="1" id="KW-0597">Phosphoprotein</keyword>
<dbReference type="SMART" id="SM00382">
    <property type="entry name" value="AAA"/>
    <property type="match status" value="3"/>
</dbReference>
<protein>
    <recommendedName>
        <fullName evidence="11">FHA domain-containing protein</fullName>
    </recommendedName>
</protein>
<dbReference type="InterPro" id="IPR050206">
    <property type="entry name" value="FtsK/SpoIIIE/SftA"/>
</dbReference>
<evidence type="ECO:0000313" key="10">
    <source>
        <dbReference type="Proteomes" id="UP000313849"/>
    </source>
</evidence>
<dbReference type="PANTHER" id="PTHR22683:SF1">
    <property type="entry name" value="TYPE VII SECRETION SYSTEM PROTEIN ESSC"/>
    <property type="match status" value="1"/>
</dbReference>
<dbReference type="SUPFAM" id="SSF52540">
    <property type="entry name" value="P-loop containing nucleoside triphosphate hydrolases"/>
    <property type="match status" value="3"/>
</dbReference>
<proteinExistence type="predicted"/>
<gene>
    <name evidence="9" type="ORF">FH969_05735</name>
</gene>
<feature type="region of interest" description="Disordered" evidence="5">
    <location>
        <begin position="85"/>
        <end position="115"/>
    </location>
</feature>
<feature type="compositionally biased region" description="Basic residues" evidence="5">
    <location>
        <begin position="86"/>
        <end position="95"/>
    </location>
</feature>
<dbReference type="InterPro" id="IPR000253">
    <property type="entry name" value="FHA_dom"/>
</dbReference>
<feature type="compositionally biased region" description="Basic and acidic residues" evidence="5">
    <location>
        <begin position="989"/>
        <end position="998"/>
    </location>
</feature>
<feature type="region of interest" description="Disordered" evidence="5">
    <location>
        <begin position="965"/>
        <end position="998"/>
    </location>
</feature>
<dbReference type="SUPFAM" id="SSF49879">
    <property type="entry name" value="SMAD/FHA domain"/>
    <property type="match status" value="1"/>
</dbReference>
<feature type="transmembrane region" description="Helical" evidence="6">
    <location>
        <begin position="250"/>
        <end position="271"/>
    </location>
</feature>
<dbReference type="PANTHER" id="PTHR22683">
    <property type="entry name" value="SPORULATION PROTEIN RELATED"/>
    <property type="match status" value="1"/>
</dbReference>
<feature type="domain" description="FHA" evidence="7">
    <location>
        <begin position="41"/>
        <end position="90"/>
    </location>
</feature>
<evidence type="ECO:0000259" key="7">
    <source>
        <dbReference type="PROSITE" id="PS50006"/>
    </source>
</evidence>
<dbReference type="Pfam" id="PF01580">
    <property type="entry name" value="FtsK_SpoIIIE"/>
    <property type="match status" value="1"/>
</dbReference>
<evidence type="ECO:0000256" key="6">
    <source>
        <dbReference type="SAM" id="Phobius"/>
    </source>
</evidence>
<dbReference type="GO" id="GO:0005524">
    <property type="term" value="F:ATP binding"/>
    <property type="evidence" value="ECO:0007669"/>
    <property type="project" value="UniProtKB-UniRule"/>
</dbReference>
<feature type="compositionally biased region" description="Low complexity" evidence="5">
    <location>
        <begin position="170"/>
        <end position="180"/>
    </location>
</feature>
<dbReference type="Proteomes" id="UP000313849">
    <property type="component" value="Unassembled WGS sequence"/>
</dbReference>
<keyword evidence="3 4" id="KW-0067">ATP-binding</keyword>
<organism evidence="9 10">
    <name type="scientific">Miniimonas arenae</name>
    <dbReference type="NCBI Taxonomy" id="676201"/>
    <lineage>
        <taxon>Bacteria</taxon>
        <taxon>Bacillati</taxon>
        <taxon>Actinomycetota</taxon>
        <taxon>Actinomycetes</taxon>
        <taxon>Micrococcales</taxon>
        <taxon>Beutenbergiaceae</taxon>
        <taxon>Miniimonas</taxon>
    </lineage>
</organism>
<accession>A0A5C5BCY5</accession>